<gene>
    <name evidence="1" type="ORF">ARALYDRAFT_904566</name>
</gene>
<protein>
    <submittedName>
        <fullName evidence="1">Predicted protein</fullName>
    </submittedName>
</protein>
<evidence type="ECO:0000313" key="2">
    <source>
        <dbReference type="Proteomes" id="UP000008694"/>
    </source>
</evidence>
<dbReference type="Proteomes" id="UP000008694">
    <property type="component" value="Unassembled WGS sequence"/>
</dbReference>
<accession>D7LQC6</accession>
<evidence type="ECO:0000313" key="1">
    <source>
        <dbReference type="EMBL" id="EFH51443.1"/>
    </source>
</evidence>
<dbReference type="AlphaFoldDB" id="D7LQC6"/>
<keyword evidence="2" id="KW-1185">Reference proteome</keyword>
<sequence>MRRTSRKLSIQEVVHCIDKLLLGHNGALRHTADALRVIVERRTVLEGNRPLTYNITITCFIDDDSIKRHYLIEWRIYWRRDYGDVEFEAHLISFLETSPVSVTVRSYNSFGDIRGTEIYIPTLLELSQIPNMSHAMLCRRLFFCVPRQWRPRTW</sequence>
<dbReference type="HOGENOM" id="CLU_1706671_0_0_1"/>
<name>D7LQC6_ARALL</name>
<organism evidence="2">
    <name type="scientific">Arabidopsis lyrata subsp. lyrata</name>
    <name type="common">Lyre-leaved rock-cress</name>
    <dbReference type="NCBI Taxonomy" id="81972"/>
    <lineage>
        <taxon>Eukaryota</taxon>
        <taxon>Viridiplantae</taxon>
        <taxon>Streptophyta</taxon>
        <taxon>Embryophyta</taxon>
        <taxon>Tracheophyta</taxon>
        <taxon>Spermatophyta</taxon>
        <taxon>Magnoliopsida</taxon>
        <taxon>eudicotyledons</taxon>
        <taxon>Gunneridae</taxon>
        <taxon>Pentapetalae</taxon>
        <taxon>rosids</taxon>
        <taxon>malvids</taxon>
        <taxon>Brassicales</taxon>
        <taxon>Brassicaceae</taxon>
        <taxon>Camelineae</taxon>
        <taxon>Arabidopsis</taxon>
    </lineage>
</organism>
<proteinExistence type="predicted"/>
<dbReference type="EMBL" id="GL348717">
    <property type="protein sequence ID" value="EFH51443.1"/>
    <property type="molecule type" value="Genomic_DNA"/>
</dbReference>
<reference evidence="2" key="1">
    <citation type="journal article" date="2011" name="Nat. Genet.">
        <title>The Arabidopsis lyrata genome sequence and the basis of rapid genome size change.</title>
        <authorList>
            <person name="Hu T.T."/>
            <person name="Pattyn P."/>
            <person name="Bakker E.G."/>
            <person name="Cao J."/>
            <person name="Cheng J.-F."/>
            <person name="Clark R.M."/>
            <person name="Fahlgren N."/>
            <person name="Fawcett J.A."/>
            <person name="Grimwood J."/>
            <person name="Gundlach H."/>
            <person name="Haberer G."/>
            <person name="Hollister J.D."/>
            <person name="Ossowski S."/>
            <person name="Ottilar R.P."/>
            <person name="Salamov A.A."/>
            <person name="Schneeberger K."/>
            <person name="Spannagl M."/>
            <person name="Wang X."/>
            <person name="Yang L."/>
            <person name="Nasrallah M.E."/>
            <person name="Bergelson J."/>
            <person name="Carrington J.C."/>
            <person name="Gaut B.S."/>
            <person name="Schmutz J."/>
            <person name="Mayer K.F.X."/>
            <person name="Van de Peer Y."/>
            <person name="Grigoriev I.V."/>
            <person name="Nordborg M."/>
            <person name="Weigel D."/>
            <person name="Guo Y.-L."/>
        </authorList>
    </citation>
    <scope>NUCLEOTIDE SEQUENCE [LARGE SCALE GENOMIC DNA]</scope>
    <source>
        <strain evidence="2">cv. MN47</strain>
    </source>
</reference>
<dbReference type="Gramene" id="scaffold_500270.1">
    <property type="protein sequence ID" value="scaffold_500270.1"/>
    <property type="gene ID" value="scaffold_500270.1"/>
</dbReference>